<feature type="non-terminal residue" evidence="5">
    <location>
        <position position="1"/>
    </location>
</feature>
<evidence type="ECO:0000313" key="6">
    <source>
        <dbReference type="Proteomes" id="UP000531151"/>
    </source>
</evidence>
<feature type="domain" description="DUF4515" evidence="4">
    <location>
        <begin position="85"/>
        <end position="278"/>
    </location>
</feature>
<evidence type="ECO:0000259" key="4">
    <source>
        <dbReference type="Pfam" id="PF14988"/>
    </source>
</evidence>
<evidence type="ECO:0000256" key="1">
    <source>
        <dbReference type="ARBA" id="ARBA00023054"/>
    </source>
</evidence>
<gene>
    <name evidence="5" type="primary">Ccdc166</name>
    <name evidence="5" type="ORF">GEOCAL_R14399</name>
</gene>
<dbReference type="EMBL" id="VWPV01082722">
    <property type="protein sequence ID" value="NWH68993.1"/>
    <property type="molecule type" value="Genomic_DNA"/>
</dbReference>
<dbReference type="PANTHER" id="PTHR14845:SF0">
    <property type="entry name" value="DUF4515 DOMAIN-CONTAINING PROTEIN"/>
    <property type="match status" value="1"/>
</dbReference>
<keyword evidence="6" id="KW-1185">Reference proteome</keyword>
<feature type="coiled-coil region" evidence="2">
    <location>
        <begin position="246"/>
        <end position="276"/>
    </location>
</feature>
<accession>A0A7K4JV11</accession>
<reference evidence="5 6" key="1">
    <citation type="submission" date="2019-09" db="EMBL/GenBank/DDBJ databases">
        <title>Bird 10,000 Genomes (B10K) Project - Family phase.</title>
        <authorList>
            <person name="Zhang G."/>
        </authorList>
    </citation>
    <scope>NUCLEOTIDE SEQUENCE [LARGE SCALE GENOMIC DNA]</scope>
    <source>
        <strain evidence="5">B10K-CU-031-07</strain>
        <tissue evidence="5">Muscle</tissue>
    </source>
</reference>
<dbReference type="OrthoDB" id="2129492at2759"/>
<comment type="caution">
    <text evidence="5">The sequence shown here is derived from an EMBL/GenBank/DDBJ whole genome shotgun (WGS) entry which is preliminary data.</text>
</comment>
<name>A0A7K4JV11_GEOCA</name>
<dbReference type="Pfam" id="PF14988">
    <property type="entry name" value="DUF4515"/>
    <property type="match status" value="1"/>
</dbReference>
<evidence type="ECO:0000313" key="5">
    <source>
        <dbReference type="EMBL" id="NWH68993.1"/>
    </source>
</evidence>
<feature type="coiled-coil region" evidence="2">
    <location>
        <begin position="58"/>
        <end position="85"/>
    </location>
</feature>
<evidence type="ECO:0000256" key="2">
    <source>
        <dbReference type="SAM" id="Coils"/>
    </source>
</evidence>
<proteinExistence type="predicted"/>
<keyword evidence="1 2" id="KW-0175">Coiled coil</keyword>
<dbReference type="AlphaFoldDB" id="A0A7K4JV11"/>
<feature type="compositionally biased region" description="Basic and acidic residues" evidence="3">
    <location>
        <begin position="8"/>
        <end position="35"/>
    </location>
</feature>
<sequence length="289" mass="34362">VWNMASKTKQDTTGIEKNKQGAKTENEDQSKRESNTEVLAQERQSSLQKECKILTELMNTYMGSMERLLQENKFLEKEAQQIQKESHAYLFYTTKHRQKCQNLIITLNDQNRTDLSQVCKEKEKLILHYSLKEEEVRSALMNVETKLSLMSKEVEDLQHLIGSSAELERTQRIKELERELWVTRTEHADQIHKMKRQFLQDKAECEMGCRQKIQVLTERAEEAAVKCLIERIREIRAENWHLHQELLRLIQHSKTLKETKVQLEEQQQELLQQNKYIQDVAHTRHRLPQ</sequence>
<evidence type="ECO:0000256" key="3">
    <source>
        <dbReference type="SAM" id="MobiDB-lite"/>
    </source>
</evidence>
<dbReference type="Proteomes" id="UP000531151">
    <property type="component" value="Unassembled WGS sequence"/>
</dbReference>
<dbReference type="PANTHER" id="PTHR14845">
    <property type="entry name" value="COILED-COIL DOMAIN-CONTAINING 166"/>
    <property type="match status" value="1"/>
</dbReference>
<feature type="region of interest" description="Disordered" evidence="3">
    <location>
        <begin position="1"/>
        <end position="36"/>
    </location>
</feature>
<dbReference type="InterPro" id="IPR032777">
    <property type="entry name" value="DUF4515"/>
</dbReference>
<organism evidence="5 6">
    <name type="scientific">Geococcyx californianus</name>
    <name type="common">Greater roadrunner</name>
    <name type="synonym">Saurothera californiana</name>
    <dbReference type="NCBI Taxonomy" id="8947"/>
    <lineage>
        <taxon>Eukaryota</taxon>
        <taxon>Metazoa</taxon>
        <taxon>Chordata</taxon>
        <taxon>Craniata</taxon>
        <taxon>Vertebrata</taxon>
        <taxon>Euteleostomi</taxon>
        <taxon>Archelosauria</taxon>
        <taxon>Archosauria</taxon>
        <taxon>Dinosauria</taxon>
        <taxon>Saurischia</taxon>
        <taxon>Theropoda</taxon>
        <taxon>Coelurosauria</taxon>
        <taxon>Aves</taxon>
        <taxon>Neognathae</taxon>
        <taxon>Neoaves</taxon>
        <taxon>Otidimorphae</taxon>
        <taxon>Cuculiformes</taxon>
        <taxon>Neomorphidae</taxon>
        <taxon>Geococcyx</taxon>
    </lineage>
</organism>
<feature type="non-terminal residue" evidence="5">
    <location>
        <position position="289"/>
    </location>
</feature>
<protein>
    <submittedName>
        <fullName evidence="5">CC166 protein</fullName>
    </submittedName>
</protein>